<evidence type="ECO:0000259" key="1">
    <source>
        <dbReference type="Pfam" id="PF09423"/>
    </source>
</evidence>
<dbReference type="PANTHER" id="PTHR43606:SF2">
    <property type="entry name" value="ALKALINE PHOSPHATASE FAMILY PROTEIN (AFU_ORTHOLOGUE AFUA_5G03860)"/>
    <property type="match status" value="1"/>
</dbReference>
<dbReference type="Proteomes" id="UP000010843">
    <property type="component" value="Chromosome"/>
</dbReference>
<dbReference type="InterPro" id="IPR038607">
    <property type="entry name" value="PhoD-like_sf"/>
</dbReference>
<protein>
    <submittedName>
        <fullName evidence="3">Phosphodiesterase/alkaline phosphatase D</fullName>
    </submittedName>
</protein>
<reference evidence="4" key="1">
    <citation type="submission" date="2012-02" db="EMBL/GenBank/DDBJ databases">
        <title>Complete sequence of chromosome of Natrinema pellirubrum DSM 15624.</title>
        <authorList>
            <person name="Lucas S."/>
            <person name="Han J."/>
            <person name="Lapidus A."/>
            <person name="Cheng J.-F."/>
            <person name="Goodwin L."/>
            <person name="Pitluck S."/>
            <person name="Peters L."/>
            <person name="Teshima H."/>
            <person name="Detter J.C."/>
            <person name="Han C."/>
            <person name="Tapia R."/>
            <person name="Land M."/>
            <person name="Hauser L."/>
            <person name="Kyrpides N."/>
            <person name="Ivanova N."/>
            <person name="Pagani I."/>
            <person name="Sproer C."/>
            <person name="Anderson I."/>
            <person name="Woyke T."/>
        </authorList>
    </citation>
    <scope>NUCLEOTIDE SEQUENCE [LARGE SCALE GENOMIC DNA]</scope>
    <source>
        <strain evidence="4">DSM 15624 / JCM 10476 / NCIMB 786</strain>
    </source>
</reference>
<dbReference type="InterPro" id="IPR006311">
    <property type="entry name" value="TAT_signal"/>
</dbReference>
<dbReference type="InterPro" id="IPR029052">
    <property type="entry name" value="Metallo-depent_PP-like"/>
</dbReference>
<dbReference type="Pfam" id="PF16655">
    <property type="entry name" value="PhoD_N"/>
    <property type="match status" value="1"/>
</dbReference>
<evidence type="ECO:0000313" key="4">
    <source>
        <dbReference type="Proteomes" id="UP000010843"/>
    </source>
</evidence>
<dbReference type="InterPro" id="IPR018946">
    <property type="entry name" value="PhoD-like_MPP"/>
</dbReference>
<evidence type="ECO:0000313" key="3">
    <source>
        <dbReference type="EMBL" id="AGB31924.1"/>
    </source>
</evidence>
<dbReference type="CDD" id="cd07389">
    <property type="entry name" value="MPP_PhoD"/>
    <property type="match status" value="1"/>
</dbReference>
<name>L0JKY2_NATP1</name>
<accession>L0JKY2</accession>
<dbReference type="Gene3D" id="3.60.21.70">
    <property type="entry name" value="PhoD-like phosphatase"/>
    <property type="match status" value="1"/>
</dbReference>
<feature type="domain" description="PhoD-like phosphatase metallophosphatase" evidence="1">
    <location>
        <begin position="173"/>
        <end position="541"/>
    </location>
</feature>
<dbReference type="KEGG" id="npe:Natpe_2095"/>
<dbReference type="EMBL" id="CP003372">
    <property type="protein sequence ID" value="AGB31924.1"/>
    <property type="molecule type" value="Genomic_DNA"/>
</dbReference>
<organism evidence="3 4">
    <name type="scientific">Natrinema pellirubrum (strain DSM 15624 / CIP 106293 / JCM 10476 / NCIMB 786 / 157)</name>
    <dbReference type="NCBI Taxonomy" id="797303"/>
    <lineage>
        <taxon>Archaea</taxon>
        <taxon>Methanobacteriati</taxon>
        <taxon>Methanobacteriota</taxon>
        <taxon>Stenosarchaea group</taxon>
        <taxon>Halobacteria</taxon>
        <taxon>Halobacteriales</taxon>
        <taxon>Natrialbaceae</taxon>
        <taxon>Natrinema</taxon>
    </lineage>
</organism>
<evidence type="ECO:0000259" key="2">
    <source>
        <dbReference type="Pfam" id="PF16655"/>
    </source>
</evidence>
<dbReference type="PANTHER" id="PTHR43606">
    <property type="entry name" value="PHOSPHATASE, PUTATIVE (AFU_ORTHOLOGUE AFUA_6G08710)-RELATED"/>
    <property type="match status" value="1"/>
</dbReference>
<dbReference type="Gene3D" id="2.60.40.380">
    <property type="entry name" value="Purple acid phosphatase-like, N-terminal"/>
    <property type="match status" value="1"/>
</dbReference>
<dbReference type="eggNOG" id="arCOG09293">
    <property type="taxonomic scope" value="Archaea"/>
</dbReference>
<dbReference type="STRING" id="797303.Natpe_2095"/>
<dbReference type="HOGENOM" id="CLU_015982_2_0_2"/>
<dbReference type="AlphaFoldDB" id="L0JKY2"/>
<sequence length="619" mass="68471">MPEQNGTRNGTNRRGFLESIGTTSVAGGLAAVLAQRDIVQPVAAASATDRSVFDIDGTADPDATFPQSVASGGPTSSGAILWTRIAPSAVVSEEPIGVQVATDDDFADLVYEGTVPADRLSSTHDYTVKVDLDGVLESDRRYYYRFVYDGVATRTGRCRTLPAAGASPDSLSFAVLTCQDYQNGYYGAYRHLAAEDVDFVVHLGDFIYESADGAYTSPTTDIKDGRDIDLPSGADLAESLADFRTLYRTYKGNEFLQEGLEQHTVIHGWDDHEIGNNRYWDEKANAPVLPDTDGGEQPERAMEITADGIQAWVEYVPARVEFDPNESALQDQLRLWRDLQFGDLVDLTVTDERLYRDGPPCGDARITCTDEEAQGRTMLGHEQKQYFTDWVSESDAVWSVWANEVLTMPLTIGDNWSQIELLHDSWDGFQHERWELMQHVADVDPRNFVVLTGDLHASLAGHVKAGYGEIEPFETYDRIGVELMTPAVTSVNAADVVDFPSDWDDDALAELTKDQNDHLEYVDWHQHGYAVVEFTRDHCTYTVYGVEGVIELLSHRDDRASRIISSFVVGDRNNETQTQRQEHLCSCMDAASGVDVPEAAVLDCVVSSFDACPAVVRLI</sequence>
<gene>
    <name evidence="3" type="ordered locus">Natpe_2095</name>
</gene>
<feature type="domain" description="Phospholipase D N-terminal" evidence="2">
    <location>
        <begin position="68"/>
        <end position="160"/>
    </location>
</feature>
<dbReference type="Pfam" id="PF09423">
    <property type="entry name" value="PhoD"/>
    <property type="match status" value="1"/>
</dbReference>
<dbReference type="PROSITE" id="PS51318">
    <property type="entry name" value="TAT"/>
    <property type="match status" value="1"/>
</dbReference>
<dbReference type="InterPro" id="IPR032093">
    <property type="entry name" value="PhoD_N"/>
</dbReference>
<dbReference type="InterPro" id="IPR052900">
    <property type="entry name" value="Phospholipid_Metab_Enz"/>
</dbReference>
<dbReference type="SUPFAM" id="SSF56300">
    <property type="entry name" value="Metallo-dependent phosphatases"/>
    <property type="match status" value="1"/>
</dbReference>
<proteinExistence type="predicted"/>